<evidence type="ECO:0000256" key="1">
    <source>
        <dbReference type="SAM" id="Phobius"/>
    </source>
</evidence>
<proteinExistence type="predicted"/>
<dbReference type="EMBL" id="LGRX02027865">
    <property type="protein sequence ID" value="KAK3248694.1"/>
    <property type="molecule type" value="Genomic_DNA"/>
</dbReference>
<dbReference type="AlphaFoldDB" id="A0AAE0F237"/>
<keyword evidence="1" id="KW-0812">Transmembrane</keyword>
<protein>
    <recommendedName>
        <fullName evidence="4">Transmembrane protein</fullName>
    </recommendedName>
</protein>
<accession>A0AAE0F237</accession>
<reference evidence="2 3" key="1">
    <citation type="journal article" date="2015" name="Genome Biol. Evol.">
        <title>Comparative Genomics of a Bacterivorous Green Alga Reveals Evolutionary Causalities and Consequences of Phago-Mixotrophic Mode of Nutrition.</title>
        <authorList>
            <person name="Burns J.A."/>
            <person name="Paasch A."/>
            <person name="Narechania A."/>
            <person name="Kim E."/>
        </authorList>
    </citation>
    <scope>NUCLEOTIDE SEQUENCE [LARGE SCALE GENOMIC DNA]</scope>
    <source>
        <strain evidence="2 3">PLY_AMNH</strain>
    </source>
</reference>
<sequence>MHSEFSVILTSKIFESIAWSRTLKLDICKAAFCIPIEDCEEEADTLAVYQVFQQASDFGASAFGRDGEAVRCASGGVGWRHSEHDVDVSAYGFHVEEDSDGDGDDVLAELHKISEKGSTRPSLGTISVNQVAAASLEEPPTYWHMARVCPRPTEEFPGGIELLPVSGAFAQPFSVGACSFAPSEVSFVEPEEKSSIEPIEASFVESDGELLFLDSDSEKSFLGAPDCASEVRSQQAVGCGTLPFGLLPHFILLACLLGIFCFGIAGVAAGFGGINNNNACNSVTEDPVVPVLLRLHLVVNLVIGLESMAMCPPTVFLSVSGRVPVWW</sequence>
<keyword evidence="1" id="KW-0472">Membrane</keyword>
<keyword evidence="1" id="KW-1133">Transmembrane helix</keyword>
<evidence type="ECO:0000313" key="2">
    <source>
        <dbReference type="EMBL" id="KAK3248694.1"/>
    </source>
</evidence>
<organism evidence="2 3">
    <name type="scientific">Cymbomonas tetramitiformis</name>
    <dbReference type="NCBI Taxonomy" id="36881"/>
    <lineage>
        <taxon>Eukaryota</taxon>
        <taxon>Viridiplantae</taxon>
        <taxon>Chlorophyta</taxon>
        <taxon>Pyramimonadophyceae</taxon>
        <taxon>Pyramimonadales</taxon>
        <taxon>Pyramimonadaceae</taxon>
        <taxon>Cymbomonas</taxon>
    </lineage>
</organism>
<keyword evidence="3" id="KW-1185">Reference proteome</keyword>
<evidence type="ECO:0008006" key="4">
    <source>
        <dbReference type="Google" id="ProtNLM"/>
    </source>
</evidence>
<gene>
    <name evidence="2" type="ORF">CYMTET_41847</name>
</gene>
<feature type="transmembrane region" description="Helical" evidence="1">
    <location>
        <begin position="250"/>
        <end position="274"/>
    </location>
</feature>
<name>A0AAE0F237_9CHLO</name>
<comment type="caution">
    <text evidence="2">The sequence shown here is derived from an EMBL/GenBank/DDBJ whole genome shotgun (WGS) entry which is preliminary data.</text>
</comment>
<dbReference type="Proteomes" id="UP001190700">
    <property type="component" value="Unassembled WGS sequence"/>
</dbReference>
<evidence type="ECO:0000313" key="3">
    <source>
        <dbReference type="Proteomes" id="UP001190700"/>
    </source>
</evidence>